<dbReference type="Gene3D" id="3.40.50.300">
    <property type="entry name" value="P-loop containing nucleotide triphosphate hydrolases"/>
    <property type="match status" value="1"/>
</dbReference>
<dbReference type="RefSeq" id="WP_015077688.1">
    <property type="nucleotide sequence ID" value="NC_019425.2"/>
</dbReference>
<dbReference type="InterPro" id="IPR027417">
    <property type="entry name" value="P-loop_NTPase"/>
</dbReference>
<evidence type="ECO:0000259" key="2">
    <source>
        <dbReference type="Pfam" id="PF20441"/>
    </source>
</evidence>
<evidence type="ECO:0000313" key="4">
    <source>
        <dbReference type="Proteomes" id="UP000000212"/>
    </source>
</evidence>
<dbReference type="InterPro" id="IPR046461">
    <property type="entry name" value="TerL_ATPase"/>
</dbReference>
<dbReference type="Proteomes" id="UP000000212">
    <property type="component" value="Chromosome"/>
</dbReference>
<dbReference type="AlphaFoldDB" id="K8E735"/>
<dbReference type="InterPro" id="IPR005021">
    <property type="entry name" value="Terminase_largesu-like"/>
</dbReference>
<evidence type="ECO:0000259" key="1">
    <source>
        <dbReference type="Pfam" id="PF03354"/>
    </source>
</evidence>
<dbReference type="HOGENOM" id="CLU_026632_6_2_9"/>
<dbReference type="STRING" id="1234679.BN424_3294"/>
<accession>K8E735</accession>
<proteinExistence type="predicted"/>
<name>K8E735_CARML</name>
<feature type="domain" description="Terminase large subunit-like ATPase" evidence="1">
    <location>
        <begin position="86"/>
        <end position="259"/>
    </location>
</feature>
<dbReference type="InterPro" id="IPR046462">
    <property type="entry name" value="TerL_nuclease"/>
</dbReference>
<dbReference type="EMBL" id="HE999757">
    <property type="protein sequence ID" value="CCO12715.2"/>
    <property type="molecule type" value="Genomic_DNA"/>
</dbReference>
<dbReference type="OrthoDB" id="9760250at2"/>
<keyword evidence="4" id="KW-1185">Reference proteome</keyword>
<dbReference type="KEGG" id="cml:BN424_3294"/>
<dbReference type="PANTHER" id="PTHR41287">
    <property type="match status" value="1"/>
</dbReference>
<dbReference type="eggNOG" id="COG4626">
    <property type="taxonomic scope" value="Bacteria"/>
</dbReference>
<sequence>MNFEEEKLVLQQRVMQYATDIQNGNIKSGLKVKQMIGRFFNDLKKVEKNEYPYYVDWNELLKFNRWSGMFKHTKGIIAGERIQLTDYQLFLAANIFCFKQKETGFRRFREAYIQVGRKNAKSQFLAIVVSYVAFLSDEQEEIYISSWTRDQSNLVYNETLNQIRAVEMLKSKYSDSYNMITVKNNGSIIKALSREARKTGDGTNPSVAVLDEYKDNQTSELRDAQKTGMIARRNPLLVVITTAGFDLEVPCHDDYEYYSRVLNPDDDSENDEIFIAIYELDKGDDVKDESNWIKANPIVATYERGMEALRGDLKIALEQPEKMRAFLTKNMNLWVDQKEDGYMDMSKWKKGLVEGYKHEDMDKLLEGWKVYVGLDLSMTTDLTSIGIVAVKSGKFRVFQHSFMPGDKYEERMSRDRVRYDMFVDGGYLERTEGNVVDYRFVKQWILNFNKKQDIAELGYDKWNALHIAQELEASNITVVEIPQSVSHLSIPTKEFREAVYSGKVEHFGDPLLKWAINNAVLKMDEQENVMIGKKVSKNRIDPIAAVINAFARAMYDDQRIDLNERIMSDDFSF</sequence>
<evidence type="ECO:0000313" key="3">
    <source>
        <dbReference type="EMBL" id="CCO12715.2"/>
    </source>
</evidence>
<organism evidence="3 4">
    <name type="scientific">Carnobacterium maltaromaticum LMA28</name>
    <dbReference type="NCBI Taxonomy" id="1234679"/>
    <lineage>
        <taxon>Bacteria</taxon>
        <taxon>Bacillati</taxon>
        <taxon>Bacillota</taxon>
        <taxon>Bacilli</taxon>
        <taxon>Lactobacillales</taxon>
        <taxon>Carnobacteriaceae</taxon>
        <taxon>Carnobacterium</taxon>
    </lineage>
</organism>
<dbReference type="Pfam" id="PF03354">
    <property type="entry name" value="TerL_ATPase"/>
    <property type="match status" value="1"/>
</dbReference>
<gene>
    <name evidence="3" type="ORF">BN424_3294</name>
</gene>
<dbReference type="PANTHER" id="PTHR41287:SF1">
    <property type="entry name" value="PROTEIN YMFN"/>
    <property type="match status" value="1"/>
</dbReference>
<dbReference type="GO" id="GO:0004519">
    <property type="term" value="F:endonuclease activity"/>
    <property type="evidence" value="ECO:0007669"/>
    <property type="project" value="InterPro"/>
</dbReference>
<reference evidence="4" key="1">
    <citation type="journal article" date="2013" name="Genome Announc.">
        <title>Complete Chromosome Sequence of Carnobacterium maltaromaticum LMA 28.</title>
        <authorList>
            <person name="Cailliez-Grimal C."/>
            <person name="Chaillou S."/>
            <person name="Anba-Mondoloni J."/>
            <person name="Loux V."/>
            <person name="Afzal M.I."/>
            <person name="Rahman A."/>
            <person name="Kergourlay G."/>
            <person name="Champomier-Verges M.C."/>
            <person name="Zagorec M."/>
            <person name="Dalgaard P."/>
            <person name="Leisner J.J."/>
            <person name="Prevost H."/>
            <person name="Revol-Junelles A.M."/>
            <person name="Borges F."/>
        </authorList>
    </citation>
    <scope>NUCLEOTIDE SEQUENCE</scope>
    <source>
        <strain evidence="4">LMA28</strain>
    </source>
</reference>
<feature type="domain" description="Terminase large subunit-like endonuclease" evidence="2">
    <location>
        <begin position="269"/>
        <end position="554"/>
    </location>
</feature>
<dbReference type="Pfam" id="PF20441">
    <property type="entry name" value="TerL_nuclease"/>
    <property type="match status" value="1"/>
</dbReference>
<protein>
    <submittedName>
        <fullName evidence="3">Phage Terminase family protein</fullName>
    </submittedName>
</protein>